<reference evidence="2" key="2">
    <citation type="submission" date="2019-06" db="EMBL/GenBank/DDBJ databases">
        <title>Genomics analysis of Aphanomyces spp. identifies a new class of oomycete effector associated with host adaptation.</title>
        <authorList>
            <person name="Gaulin E."/>
        </authorList>
    </citation>
    <scope>NUCLEOTIDE SEQUENCE</scope>
    <source>
        <strain evidence="2">CBS 578.67</strain>
    </source>
</reference>
<accession>A0A485KDV5</accession>
<keyword evidence="1" id="KW-0812">Transmembrane</keyword>
<name>A0A485KDV5_9STRA</name>
<feature type="transmembrane region" description="Helical" evidence="1">
    <location>
        <begin position="43"/>
        <end position="68"/>
    </location>
</feature>
<dbReference type="OrthoDB" id="66180at2759"/>
<evidence type="ECO:0000256" key="1">
    <source>
        <dbReference type="SAM" id="Phobius"/>
    </source>
</evidence>
<proteinExistence type="predicted"/>
<protein>
    <submittedName>
        <fullName evidence="3">Aste57867_6116 protein</fullName>
    </submittedName>
</protein>
<keyword evidence="1" id="KW-0472">Membrane</keyword>
<dbReference type="EMBL" id="CAADRA010002368">
    <property type="protein sequence ID" value="VFT83123.1"/>
    <property type="molecule type" value="Genomic_DNA"/>
</dbReference>
<evidence type="ECO:0000313" key="4">
    <source>
        <dbReference type="Proteomes" id="UP000332933"/>
    </source>
</evidence>
<sequence length="236" mass="26497">MSKGKSDNLEACTPRANEGEVEFFQEAQPADTPRGILDGNFTIWWLVGSVFVLWFTIYKGMGVLFGLLPPPSGNPVGPIFAIHLTTASLFTWICIFNVFHSPSHGRYYRSVHIVLGRMAMIAGLLSFVCGVLAAWWERYNNNLPFSIGNTFGGVMQVGGQLLGWYQIRRKDVKGHKISMILTFYYGCLIPMWTRFPMVVLGYREAEIKPWVNPMLVASGLIFGQLGLRAALANRWI</sequence>
<feature type="transmembrane region" description="Helical" evidence="1">
    <location>
        <begin position="80"/>
        <end position="99"/>
    </location>
</feature>
<gene>
    <name evidence="3" type="primary">Aste57867_6116</name>
    <name evidence="2" type="ORF">As57867_006102</name>
    <name evidence="3" type="ORF">ASTE57867_6116</name>
</gene>
<dbReference type="Proteomes" id="UP000332933">
    <property type="component" value="Unassembled WGS sequence"/>
</dbReference>
<evidence type="ECO:0000313" key="3">
    <source>
        <dbReference type="EMBL" id="VFT83123.1"/>
    </source>
</evidence>
<evidence type="ECO:0000313" key="2">
    <source>
        <dbReference type="EMBL" id="KAF0709038.1"/>
    </source>
</evidence>
<feature type="transmembrane region" description="Helical" evidence="1">
    <location>
        <begin position="177"/>
        <end position="195"/>
    </location>
</feature>
<feature type="transmembrane region" description="Helical" evidence="1">
    <location>
        <begin position="210"/>
        <end position="231"/>
    </location>
</feature>
<dbReference type="EMBL" id="VJMH01002366">
    <property type="protein sequence ID" value="KAF0709038.1"/>
    <property type="molecule type" value="Genomic_DNA"/>
</dbReference>
<keyword evidence="1" id="KW-1133">Transmembrane helix</keyword>
<feature type="transmembrane region" description="Helical" evidence="1">
    <location>
        <begin position="111"/>
        <end position="135"/>
    </location>
</feature>
<feature type="transmembrane region" description="Helical" evidence="1">
    <location>
        <begin position="147"/>
        <end position="165"/>
    </location>
</feature>
<dbReference type="AlphaFoldDB" id="A0A485KDV5"/>
<reference evidence="3 4" key="1">
    <citation type="submission" date="2019-03" db="EMBL/GenBank/DDBJ databases">
        <authorList>
            <person name="Gaulin E."/>
            <person name="Dumas B."/>
        </authorList>
    </citation>
    <scope>NUCLEOTIDE SEQUENCE [LARGE SCALE GENOMIC DNA]</scope>
    <source>
        <strain evidence="3">CBS 568.67</strain>
    </source>
</reference>
<organism evidence="3 4">
    <name type="scientific">Aphanomyces stellatus</name>
    <dbReference type="NCBI Taxonomy" id="120398"/>
    <lineage>
        <taxon>Eukaryota</taxon>
        <taxon>Sar</taxon>
        <taxon>Stramenopiles</taxon>
        <taxon>Oomycota</taxon>
        <taxon>Saprolegniomycetes</taxon>
        <taxon>Saprolegniales</taxon>
        <taxon>Verrucalvaceae</taxon>
        <taxon>Aphanomyces</taxon>
    </lineage>
</organism>
<keyword evidence="4" id="KW-1185">Reference proteome</keyword>